<feature type="compositionally biased region" description="Polar residues" evidence="3">
    <location>
        <begin position="115"/>
        <end position="135"/>
    </location>
</feature>
<evidence type="ECO:0000256" key="2">
    <source>
        <dbReference type="ARBA" id="ARBA00022833"/>
    </source>
</evidence>
<evidence type="ECO:0000313" key="6">
    <source>
        <dbReference type="EMBL" id="CAF4285328.1"/>
    </source>
</evidence>
<accession>A0A8S2FKW3</accession>
<feature type="domain" description="Phorbol-ester/DAG-type" evidence="4">
    <location>
        <begin position="16"/>
        <end position="65"/>
    </location>
</feature>
<evidence type="ECO:0000256" key="3">
    <source>
        <dbReference type="SAM" id="MobiDB-lite"/>
    </source>
</evidence>
<protein>
    <recommendedName>
        <fullName evidence="4">Phorbol-ester/DAG-type domain-containing protein</fullName>
    </recommendedName>
</protein>
<evidence type="ECO:0000313" key="7">
    <source>
        <dbReference type="Proteomes" id="UP000677228"/>
    </source>
</evidence>
<comment type="caution">
    <text evidence="5">The sequence shown here is derived from an EMBL/GenBank/DDBJ whole genome shotgun (WGS) entry which is preliminary data.</text>
</comment>
<dbReference type="Proteomes" id="UP000682733">
    <property type="component" value="Unassembled WGS sequence"/>
</dbReference>
<evidence type="ECO:0000256" key="1">
    <source>
        <dbReference type="ARBA" id="ARBA00022723"/>
    </source>
</evidence>
<dbReference type="EMBL" id="CAJOBA010055622">
    <property type="protein sequence ID" value="CAF4285328.1"/>
    <property type="molecule type" value="Genomic_DNA"/>
</dbReference>
<dbReference type="GO" id="GO:0008270">
    <property type="term" value="F:zinc ion binding"/>
    <property type="evidence" value="ECO:0007669"/>
    <property type="project" value="UniProtKB-KW"/>
</dbReference>
<dbReference type="InterPro" id="IPR046349">
    <property type="entry name" value="C1-like_sf"/>
</dbReference>
<feature type="compositionally biased region" description="Basic and acidic residues" evidence="3">
    <location>
        <begin position="140"/>
        <end position="151"/>
    </location>
</feature>
<proteinExistence type="predicted"/>
<dbReference type="InterPro" id="IPR002219">
    <property type="entry name" value="PKC_DAG/PE"/>
</dbReference>
<feature type="non-terminal residue" evidence="5">
    <location>
        <position position="1"/>
    </location>
</feature>
<sequence>MWEEKNQLLCTSQIKDHLLCEHQFISPTLCQSCNRPLWGINCQGYCCHYCQQAFHRECTLNVEKCPKDRKSALLTKQKKPTNRNPSSPSRVDSIIERREGSLANDAYDPSHDGSDSTVGNILSINKASQDKNPTNLGRCASERLRPHERPVASKNRST</sequence>
<dbReference type="PANTHER" id="PTHR22968:SF24">
    <property type="entry name" value="SERINE_THREONINE-PROTEIN KINASE"/>
    <property type="match status" value="1"/>
</dbReference>
<dbReference type="GO" id="GO:0016020">
    <property type="term" value="C:membrane"/>
    <property type="evidence" value="ECO:0007669"/>
    <property type="project" value="UniProtKB-SubCell"/>
</dbReference>
<dbReference type="AlphaFoldDB" id="A0A8S2FKW3"/>
<reference evidence="5" key="1">
    <citation type="submission" date="2021-02" db="EMBL/GenBank/DDBJ databases">
        <authorList>
            <person name="Nowell W R."/>
        </authorList>
    </citation>
    <scope>NUCLEOTIDE SEQUENCE</scope>
</reference>
<dbReference type="PROSITE" id="PS00479">
    <property type="entry name" value="ZF_DAG_PE_1"/>
    <property type="match status" value="1"/>
</dbReference>
<dbReference type="GO" id="GO:0004674">
    <property type="term" value="F:protein serine/threonine kinase activity"/>
    <property type="evidence" value="ECO:0007669"/>
    <property type="project" value="UniProtKB-KW"/>
</dbReference>
<dbReference type="Gene3D" id="3.30.60.20">
    <property type="match status" value="1"/>
</dbReference>
<dbReference type="GO" id="GO:0007200">
    <property type="term" value="P:phospholipase C-activating G protein-coupled receptor signaling pathway"/>
    <property type="evidence" value="ECO:0007669"/>
    <property type="project" value="TreeGrafter"/>
</dbReference>
<keyword evidence="2" id="KW-0862">Zinc</keyword>
<name>A0A8S2FKW3_9BILA</name>
<dbReference type="GO" id="GO:0005829">
    <property type="term" value="C:cytosol"/>
    <property type="evidence" value="ECO:0007669"/>
    <property type="project" value="TreeGrafter"/>
</dbReference>
<organism evidence="5 7">
    <name type="scientific">Didymodactylos carnosus</name>
    <dbReference type="NCBI Taxonomy" id="1234261"/>
    <lineage>
        <taxon>Eukaryota</taxon>
        <taxon>Metazoa</taxon>
        <taxon>Spiralia</taxon>
        <taxon>Gnathifera</taxon>
        <taxon>Rotifera</taxon>
        <taxon>Eurotatoria</taxon>
        <taxon>Bdelloidea</taxon>
        <taxon>Philodinida</taxon>
        <taxon>Philodinidae</taxon>
        <taxon>Didymodactylos</taxon>
    </lineage>
</organism>
<dbReference type="PROSITE" id="PS50081">
    <property type="entry name" value="ZF_DAG_PE_2"/>
    <property type="match status" value="1"/>
</dbReference>
<dbReference type="SUPFAM" id="SSF57889">
    <property type="entry name" value="Cysteine-rich domain"/>
    <property type="match status" value="1"/>
</dbReference>
<dbReference type="Pfam" id="PF00130">
    <property type="entry name" value="C1_1"/>
    <property type="match status" value="1"/>
</dbReference>
<dbReference type="EMBL" id="CAJNOK010033634">
    <property type="protein sequence ID" value="CAF1496391.1"/>
    <property type="molecule type" value="Genomic_DNA"/>
</dbReference>
<evidence type="ECO:0000259" key="4">
    <source>
        <dbReference type="PROSITE" id="PS50081"/>
    </source>
</evidence>
<keyword evidence="1" id="KW-0479">Metal-binding</keyword>
<dbReference type="GO" id="GO:0035556">
    <property type="term" value="P:intracellular signal transduction"/>
    <property type="evidence" value="ECO:0007669"/>
    <property type="project" value="TreeGrafter"/>
</dbReference>
<gene>
    <name evidence="5" type="ORF">OVA965_LOCUS36738</name>
    <name evidence="6" type="ORF">TMI583_LOCUS37768</name>
</gene>
<dbReference type="Proteomes" id="UP000677228">
    <property type="component" value="Unassembled WGS sequence"/>
</dbReference>
<dbReference type="PANTHER" id="PTHR22968">
    <property type="entry name" value="PROTEIN KINASE C, MU"/>
    <property type="match status" value="1"/>
</dbReference>
<feature type="region of interest" description="Disordered" evidence="3">
    <location>
        <begin position="72"/>
        <end position="158"/>
    </location>
</feature>
<evidence type="ECO:0000313" key="5">
    <source>
        <dbReference type="EMBL" id="CAF1496391.1"/>
    </source>
</evidence>